<sequence>MMPALLKHSCSDLTSVLRTCAVQVYSQSSAQPWIHQMTKRAPVKTTIGDLNVKRCSHFHLPTEAIRTQGPSKKGTQSRPGPASINEFYKPSMSSAKI</sequence>
<evidence type="ECO:0000256" key="1">
    <source>
        <dbReference type="SAM" id="MobiDB-lite"/>
    </source>
</evidence>
<comment type="caution">
    <text evidence="2">The sequence shown here is derived from an EMBL/GenBank/DDBJ whole genome shotgun (WGS) entry which is preliminary data.</text>
</comment>
<dbReference type="AlphaFoldDB" id="A0A2A4JB95"/>
<organism evidence="2">
    <name type="scientific">Heliothis virescens</name>
    <name type="common">Tobacco budworm moth</name>
    <dbReference type="NCBI Taxonomy" id="7102"/>
    <lineage>
        <taxon>Eukaryota</taxon>
        <taxon>Metazoa</taxon>
        <taxon>Ecdysozoa</taxon>
        <taxon>Arthropoda</taxon>
        <taxon>Hexapoda</taxon>
        <taxon>Insecta</taxon>
        <taxon>Pterygota</taxon>
        <taxon>Neoptera</taxon>
        <taxon>Endopterygota</taxon>
        <taxon>Lepidoptera</taxon>
        <taxon>Glossata</taxon>
        <taxon>Ditrysia</taxon>
        <taxon>Noctuoidea</taxon>
        <taxon>Noctuidae</taxon>
        <taxon>Heliothinae</taxon>
        <taxon>Heliothis</taxon>
    </lineage>
</organism>
<evidence type="ECO:0000313" key="2">
    <source>
        <dbReference type="EMBL" id="PCG69036.1"/>
    </source>
</evidence>
<proteinExistence type="predicted"/>
<feature type="compositionally biased region" description="Polar residues" evidence="1">
    <location>
        <begin position="68"/>
        <end position="78"/>
    </location>
</feature>
<accession>A0A2A4JB95</accession>
<name>A0A2A4JB95_HELVI</name>
<dbReference type="EMBL" id="NWSH01002157">
    <property type="protein sequence ID" value="PCG69036.1"/>
    <property type="molecule type" value="Genomic_DNA"/>
</dbReference>
<reference evidence="2" key="1">
    <citation type="submission" date="2017-09" db="EMBL/GenBank/DDBJ databases">
        <title>Contemporary evolution of a Lepidopteran species, Heliothis virescens, in response to modern agricultural practices.</title>
        <authorList>
            <person name="Fritz M.L."/>
            <person name="Deyonke A.M."/>
            <person name="Papanicolaou A."/>
            <person name="Micinski S."/>
            <person name="Westbrook J."/>
            <person name="Gould F."/>
        </authorList>
    </citation>
    <scope>NUCLEOTIDE SEQUENCE [LARGE SCALE GENOMIC DNA]</scope>
    <source>
        <strain evidence="2">HvINT-</strain>
        <tissue evidence="2">Whole body</tissue>
    </source>
</reference>
<protein>
    <submittedName>
        <fullName evidence="2">Uncharacterized protein</fullName>
    </submittedName>
</protein>
<gene>
    <name evidence="2" type="ORF">B5V51_4591</name>
</gene>
<feature type="region of interest" description="Disordered" evidence="1">
    <location>
        <begin position="62"/>
        <end position="97"/>
    </location>
</feature>